<dbReference type="InterPro" id="IPR036942">
    <property type="entry name" value="Beta-barrel_TonB_sf"/>
</dbReference>
<keyword evidence="4 10" id="KW-0812">Transmembrane</keyword>
<dbReference type="GO" id="GO:0044718">
    <property type="term" value="P:siderophore transmembrane transport"/>
    <property type="evidence" value="ECO:0007669"/>
    <property type="project" value="TreeGrafter"/>
</dbReference>
<organism evidence="15 16">
    <name type="scientific">Sphingobium fuliginis (strain ATCC 27551)</name>
    <dbReference type="NCBI Taxonomy" id="336203"/>
    <lineage>
        <taxon>Bacteria</taxon>
        <taxon>Pseudomonadati</taxon>
        <taxon>Pseudomonadota</taxon>
        <taxon>Alphaproteobacteria</taxon>
        <taxon>Sphingomonadales</taxon>
        <taxon>Sphingomonadaceae</taxon>
        <taxon>Sphingobium</taxon>
    </lineage>
</organism>
<feature type="domain" description="TonB-dependent receptor-like beta-barrel" evidence="13">
    <location>
        <begin position="311"/>
        <end position="791"/>
    </location>
</feature>
<dbReference type="AlphaFoldDB" id="A0A7M2GJ82"/>
<keyword evidence="5 12" id="KW-0732">Signal</keyword>
<evidence type="ECO:0000256" key="8">
    <source>
        <dbReference type="ARBA" id="ARBA00023170"/>
    </source>
</evidence>
<feature type="chain" id="PRO_5032990470" evidence="12">
    <location>
        <begin position="23"/>
        <end position="828"/>
    </location>
</feature>
<dbReference type="Gene3D" id="2.170.130.10">
    <property type="entry name" value="TonB-dependent receptor, plug domain"/>
    <property type="match status" value="1"/>
</dbReference>
<dbReference type="InterPro" id="IPR012910">
    <property type="entry name" value="Plug_dom"/>
</dbReference>
<evidence type="ECO:0000256" key="9">
    <source>
        <dbReference type="ARBA" id="ARBA00023237"/>
    </source>
</evidence>
<sequence length="828" mass="89376">MKQLLMCSAALVAVAAPIAAFAQSTGSIDFENEIVVTGASVDKGLGGVIVPDTSKAKAVLGAEFIQAQTPGQSINEVINQLPGVSFQNNDPFGSAGGTMTIRGFDDSRISQTFDGLPLNDTGGYSIYSNQQLDPEIIDQVNVNLGSTDVDSPTAAASGSTVNYRSITPSEDFGAKMVASVGDFSFFRLFGMVQTGNLTPWGTRAFVSASRATNNAIYGGIGEIDKQQYNAKIYQPIGSNGDFISLAGHYNENRNNFFGSVPLRVDGGRVAGSASANRFPITKDERFYETARCTIPAGVTGAVDTASSCGSDYEYRYNPSNTGNIRINSRFTLADGLILTVDPSYQYTKANGGGTSIASEGLTPASSGIAGAVGFIQGSSSSTQYYFGRDLNGDGDMRDTVRVHSPSQTQTHRYGLIASLRYDLDDNNTLRVAYSYDRGRHRQTGEAGYLQTIGFGAEPFPVNHPIKDVNGAAVEKRNRLSYAILHQVSGEYRGKFNAFTVNVGLRAPFFKRDLNNYCFTQSASGNLRCFEPGSSIEAAYAVANPTVQGPQQRIFKYDKLLPNAGFVFNANQALDIFGNYSKGLQVPGTDNLYQSFYYDPANPNANPSPETTDNFDLGIRYRTATLQAQLSGWYTIYKDRLASAYDRDLDTTIYRNLGRVDKYGIDGSITYQPMPELMFYVFGSYLKSKIKDDVELTATTQAQTSGKRESGAPIYTLGGRIQGEIEGVRLGVQAKRTGSRYVNDQNLPVFQNGAQVYGAKAPGYTLIDLDARYSLEKFGAPGVAVQLNVTNVFDKLYVGGFDGTLSNTSITFAQIGAPRTFVGSLVVSF</sequence>
<reference evidence="16" key="1">
    <citation type="submission" date="2020-08" db="EMBL/GenBank/DDBJ databases">
        <title>Complete genome sequence of Sphingobium barthaii strain KK22, a high-molecular-weight polycyclic aromatic hydrocarbon-degrading soil bacterium.</title>
        <authorList>
            <person name="Mori J.F."/>
            <person name="Kanaly R.A."/>
        </authorList>
    </citation>
    <scope>NUCLEOTIDE SEQUENCE [LARGE SCALE GENOMIC DNA]</scope>
    <source>
        <strain evidence="16">KK22</strain>
    </source>
</reference>
<dbReference type="KEGG" id="sbar:H5V43_06560"/>
<proteinExistence type="inferred from homology"/>
<dbReference type="SUPFAM" id="SSF56935">
    <property type="entry name" value="Porins"/>
    <property type="match status" value="1"/>
</dbReference>
<dbReference type="InterPro" id="IPR000531">
    <property type="entry name" value="Beta-barrel_TonB"/>
</dbReference>
<keyword evidence="2 10" id="KW-0813">Transport</keyword>
<dbReference type="PANTHER" id="PTHR30069:SF29">
    <property type="entry name" value="HEMOGLOBIN AND HEMOGLOBIN-HAPTOGLOBIN-BINDING PROTEIN 1-RELATED"/>
    <property type="match status" value="1"/>
</dbReference>
<evidence type="ECO:0000313" key="16">
    <source>
        <dbReference type="Proteomes" id="UP000593663"/>
    </source>
</evidence>
<evidence type="ECO:0000313" key="15">
    <source>
        <dbReference type="EMBL" id="QOT72770.1"/>
    </source>
</evidence>
<evidence type="ECO:0000256" key="11">
    <source>
        <dbReference type="RuleBase" id="RU003357"/>
    </source>
</evidence>
<evidence type="ECO:0000259" key="13">
    <source>
        <dbReference type="Pfam" id="PF00593"/>
    </source>
</evidence>
<dbReference type="InterPro" id="IPR037066">
    <property type="entry name" value="Plug_dom_sf"/>
</dbReference>
<keyword evidence="8 15" id="KW-0675">Receptor</keyword>
<keyword evidence="9 10" id="KW-0998">Cell outer membrane</keyword>
<dbReference type="InterPro" id="IPR039426">
    <property type="entry name" value="TonB-dep_rcpt-like"/>
</dbReference>
<evidence type="ECO:0000256" key="4">
    <source>
        <dbReference type="ARBA" id="ARBA00022692"/>
    </source>
</evidence>
<keyword evidence="3 10" id="KW-1134">Transmembrane beta strand</keyword>
<dbReference type="Gene3D" id="2.40.170.20">
    <property type="entry name" value="TonB-dependent receptor, beta-barrel domain"/>
    <property type="match status" value="1"/>
</dbReference>
<evidence type="ECO:0000256" key="5">
    <source>
        <dbReference type="ARBA" id="ARBA00022729"/>
    </source>
</evidence>
<dbReference type="GO" id="GO:0009279">
    <property type="term" value="C:cell outer membrane"/>
    <property type="evidence" value="ECO:0007669"/>
    <property type="project" value="UniProtKB-SubCell"/>
</dbReference>
<keyword evidence="6 11" id="KW-0798">TonB box</keyword>
<comment type="similarity">
    <text evidence="10 11">Belongs to the TonB-dependent receptor family.</text>
</comment>
<keyword evidence="7 10" id="KW-0472">Membrane</keyword>
<protein>
    <submittedName>
        <fullName evidence="15">TonB-dependent receptor</fullName>
    </submittedName>
</protein>
<feature type="domain" description="TonB-dependent receptor plug" evidence="14">
    <location>
        <begin position="52"/>
        <end position="158"/>
    </location>
</feature>
<evidence type="ECO:0000256" key="7">
    <source>
        <dbReference type="ARBA" id="ARBA00023136"/>
    </source>
</evidence>
<gene>
    <name evidence="15" type="ORF">H5V43_06560</name>
</gene>
<evidence type="ECO:0000256" key="12">
    <source>
        <dbReference type="SAM" id="SignalP"/>
    </source>
</evidence>
<evidence type="ECO:0000256" key="1">
    <source>
        <dbReference type="ARBA" id="ARBA00004571"/>
    </source>
</evidence>
<dbReference type="PROSITE" id="PS52016">
    <property type="entry name" value="TONB_DEPENDENT_REC_3"/>
    <property type="match status" value="1"/>
</dbReference>
<dbReference type="EMBL" id="CP060035">
    <property type="protein sequence ID" value="QOT72770.1"/>
    <property type="molecule type" value="Genomic_DNA"/>
</dbReference>
<feature type="signal peptide" evidence="12">
    <location>
        <begin position="1"/>
        <end position="22"/>
    </location>
</feature>
<dbReference type="Pfam" id="PF07715">
    <property type="entry name" value="Plug"/>
    <property type="match status" value="1"/>
</dbReference>
<comment type="subcellular location">
    <subcellularLocation>
        <location evidence="1 10">Cell outer membrane</location>
        <topology evidence="1 10">Multi-pass membrane protein</topology>
    </subcellularLocation>
</comment>
<dbReference type="PANTHER" id="PTHR30069">
    <property type="entry name" value="TONB-DEPENDENT OUTER MEMBRANE RECEPTOR"/>
    <property type="match status" value="1"/>
</dbReference>
<dbReference type="Pfam" id="PF00593">
    <property type="entry name" value="TonB_dep_Rec_b-barrel"/>
    <property type="match status" value="1"/>
</dbReference>
<evidence type="ECO:0000256" key="6">
    <source>
        <dbReference type="ARBA" id="ARBA00023077"/>
    </source>
</evidence>
<evidence type="ECO:0000256" key="10">
    <source>
        <dbReference type="PROSITE-ProRule" id="PRU01360"/>
    </source>
</evidence>
<evidence type="ECO:0000259" key="14">
    <source>
        <dbReference type="Pfam" id="PF07715"/>
    </source>
</evidence>
<dbReference type="RefSeq" id="WP_099185746.1">
    <property type="nucleotide sequence ID" value="NZ_BEWI01000031.1"/>
</dbReference>
<name>A0A7M2GJ82_SPHSA</name>
<evidence type="ECO:0000256" key="3">
    <source>
        <dbReference type="ARBA" id="ARBA00022452"/>
    </source>
</evidence>
<dbReference type="GO" id="GO:0015344">
    <property type="term" value="F:siderophore uptake transmembrane transporter activity"/>
    <property type="evidence" value="ECO:0007669"/>
    <property type="project" value="TreeGrafter"/>
</dbReference>
<dbReference type="Proteomes" id="UP000593663">
    <property type="component" value="Chromosome 1"/>
</dbReference>
<accession>A0A7M2GJ82</accession>
<evidence type="ECO:0000256" key="2">
    <source>
        <dbReference type="ARBA" id="ARBA00022448"/>
    </source>
</evidence>